<feature type="domain" description="CAAX prenyl protease 1 N-terminal" evidence="2">
    <location>
        <begin position="16"/>
        <end position="89"/>
    </location>
</feature>
<sequence>MIRYFFELCLDGVNAAHVRKHSAEVPKAFREIMDAATYKKSVQYTLAKARFGTVSDSYSTAVLCVLLFSGLLASLFAQVVERTGQSAWGLAIALWAVILL</sequence>
<feature type="transmembrane region" description="Helical" evidence="1">
    <location>
        <begin position="58"/>
        <end position="77"/>
    </location>
</feature>
<keyword evidence="1" id="KW-1133">Transmembrane helix</keyword>
<accession>A0A382X183</accession>
<keyword evidence="1" id="KW-0472">Membrane</keyword>
<evidence type="ECO:0000313" key="3">
    <source>
        <dbReference type="EMBL" id="SVD64600.1"/>
    </source>
</evidence>
<dbReference type="EMBL" id="UINC01163990">
    <property type="protein sequence ID" value="SVD64600.1"/>
    <property type="molecule type" value="Genomic_DNA"/>
</dbReference>
<organism evidence="3">
    <name type="scientific">marine metagenome</name>
    <dbReference type="NCBI Taxonomy" id="408172"/>
    <lineage>
        <taxon>unclassified sequences</taxon>
        <taxon>metagenomes</taxon>
        <taxon>ecological metagenomes</taxon>
    </lineage>
</organism>
<evidence type="ECO:0000256" key="1">
    <source>
        <dbReference type="SAM" id="Phobius"/>
    </source>
</evidence>
<name>A0A382X183_9ZZZZ</name>
<reference evidence="3" key="1">
    <citation type="submission" date="2018-05" db="EMBL/GenBank/DDBJ databases">
        <authorList>
            <person name="Lanie J.A."/>
            <person name="Ng W.-L."/>
            <person name="Kazmierczak K.M."/>
            <person name="Andrzejewski T.M."/>
            <person name="Davidsen T.M."/>
            <person name="Wayne K.J."/>
            <person name="Tettelin H."/>
            <person name="Glass J.I."/>
            <person name="Rusch D."/>
            <person name="Podicherti R."/>
            <person name="Tsui H.-C.T."/>
            <person name="Winkler M.E."/>
        </authorList>
    </citation>
    <scope>NUCLEOTIDE SEQUENCE</scope>
</reference>
<dbReference type="Pfam" id="PF16491">
    <property type="entry name" value="Peptidase_M48_N"/>
    <property type="match status" value="1"/>
</dbReference>
<dbReference type="AlphaFoldDB" id="A0A382X183"/>
<protein>
    <recommendedName>
        <fullName evidence="2">CAAX prenyl protease 1 N-terminal domain-containing protein</fullName>
    </recommendedName>
</protein>
<keyword evidence="1" id="KW-0812">Transmembrane</keyword>
<gene>
    <name evidence="3" type="ORF">METZ01_LOCUS417454</name>
</gene>
<dbReference type="InterPro" id="IPR032456">
    <property type="entry name" value="Peptidase_M48_N"/>
</dbReference>
<proteinExistence type="predicted"/>
<evidence type="ECO:0000259" key="2">
    <source>
        <dbReference type="Pfam" id="PF16491"/>
    </source>
</evidence>
<feature type="non-terminal residue" evidence="3">
    <location>
        <position position="100"/>
    </location>
</feature>